<organism evidence="18 19">
    <name type="scientific">Candidatus Egerieousia excrementavium</name>
    <dbReference type="NCBI Taxonomy" id="2840778"/>
    <lineage>
        <taxon>Bacteria</taxon>
        <taxon>Pseudomonadati</taxon>
        <taxon>Bacteroidota</taxon>
        <taxon>Bacteroidia</taxon>
        <taxon>Bacteroidales</taxon>
        <taxon>Candidatus Egerieousia</taxon>
    </lineage>
</organism>
<dbReference type="Gene3D" id="3.30.420.10">
    <property type="entry name" value="Ribonuclease H-like superfamily/Ribonuclease H"/>
    <property type="match status" value="1"/>
</dbReference>
<evidence type="ECO:0000256" key="1">
    <source>
        <dbReference type="ARBA" id="ARBA00000077"/>
    </source>
</evidence>
<evidence type="ECO:0000256" key="5">
    <source>
        <dbReference type="ARBA" id="ARBA00007383"/>
    </source>
</evidence>
<evidence type="ECO:0000256" key="3">
    <source>
        <dbReference type="ARBA" id="ARBA00004065"/>
    </source>
</evidence>
<keyword evidence="8 14" id="KW-0963">Cytoplasm</keyword>
<dbReference type="InterPro" id="IPR012337">
    <property type="entry name" value="RNaseH-like_sf"/>
</dbReference>
<comment type="function">
    <text evidence="3 14 16">Endonuclease that specifically degrades the RNA of RNA-DNA hybrids.</text>
</comment>
<dbReference type="PANTHER" id="PTHR10954">
    <property type="entry name" value="RIBONUCLEASE H2 SUBUNIT A"/>
    <property type="match status" value="1"/>
</dbReference>
<dbReference type="GO" id="GO:0030145">
    <property type="term" value="F:manganese ion binding"/>
    <property type="evidence" value="ECO:0007669"/>
    <property type="project" value="UniProtKB-UniRule"/>
</dbReference>
<dbReference type="GO" id="GO:0005737">
    <property type="term" value="C:cytoplasm"/>
    <property type="evidence" value="ECO:0007669"/>
    <property type="project" value="UniProtKB-SubCell"/>
</dbReference>
<evidence type="ECO:0000256" key="2">
    <source>
        <dbReference type="ARBA" id="ARBA00001946"/>
    </source>
</evidence>
<evidence type="ECO:0000256" key="14">
    <source>
        <dbReference type="HAMAP-Rule" id="MF_00052"/>
    </source>
</evidence>
<evidence type="ECO:0000256" key="10">
    <source>
        <dbReference type="ARBA" id="ARBA00022723"/>
    </source>
</evidence>
<comment type="similarity">
    <text evidence="5 14 16">Belongs to the RNase HII family.</text>
</comment>
<dbReference type="GO" id="GO:0006298">
    <property type="term" value="P:mismatch repair"/>
    <property type="evidence" value="ECO:0007669"/>
    <property type="project" value="TreeGrafter"/>
</dbReference>
<evidence type="ECO:0000259" key="17">
    <source>
        <dbReference type="PROSITE" id="PS51975"/>
    </source>
</evidence>
<dbReference type="GO" id="GO:0043137">
    <property type="term" value="P:DNA replication, removal of RNA primer"/>
    <property type="evidence" value="ECO:0007669"/>
    <property type="project" value="TreeGrafter"/>
</dbReference>
<dbReference type="InterPro" id="IPR024567">
    <property type="entry name" value="RNase_HII/HIII_dom"/>
</dbReference>
<evidence type="ECO:0000256" key="7">
    <source>
        <dbReference type="ARBA" id="ARBA00019179"/>
    </source>
</evidence>
<keyword evidence="13 14" id="KW-0464">Manganese</keyword>
<feature type="domain" description="RNase H type-2" evidence="17">
    <location>
        <begin position="10"/>
        <end position="198"/>
    </location>
</feature>
<evidence type="ECO:0000256" key="12">
    <source>
        <dbReference type="ARBA" id="ARBA00022801"/>
    </source>
</evidence>
<dbReference type="InterPro" id="IPR036397">
    <property type="entry name" value="RNaseH_sf"/>
</dbReference>
<dbReference type="CDD" id="cd07182">
    <property type="entry name" value="RNase_HII_bacteria_HII_like"/>
    <property type="match status" value="1"/>
</dbReference>
<keyword evidence="12 14" id="KW-0378">Hydrolase</keyword>
<evidence type="ECO:0000256" key="13">
    <source>
        <dbReference type="ARBA" id="ARBA00023211"/>
    </source>
</evidence>
<evidence type="ECO:0000256" key="15">
    <source>
        <dbReference type="PROSITE-ProRule" id="PRU01319"/>
    </source>
</evidence>
<evidence type="ECO:0000256" key="4">
    <source>
        <dbReference type="ARBA" id="ARBA00004496"/>
    </source>
</evidence>
<protein>
    <recommendedName>
        <fullName evidence="7 14">Ribonuclease HII</fullName>
        <shortName evidence="14">RNase HII</shortName>
        <ecNumber evidence="6 14">3.1.26.4</ecNumber>
    </recommendedName>
</protein>
<comment type="subcellular location">
    <subcellularLocation>
        <location evidence="4 14">Cytoplasm</location>
    </subcellularLocation>
</comment>
<gene>
    <name evidence="14" type="primary">rnhB</name>
    <name evidence="18" type="ORF">IAC68_05600</name>
</gene>
<evidence type="ECO:0000256" key="8">
    <source>
        <dbReference type="ARBA" id="ARBA00022490"/>
    </source>
</evidence>
<dbReference type="InterPro" id="IPR022898">
    <property type="entry name" value="RNase_HII"/>
</dbReference>
<dbReference type="EMBL" id="JADINB010000126">
    <property type="protein sequence ID" value="MBO8429384.1"/>
    <property type="molecule type" value="Genomic_DNA"/>
</dbReference>
<proteinExistence type="inferred from homology"/>
<keyword evidence="9 14" id="KW-0540">Nuclease</keyword>
<evidence type="ECO:0000256" key="9">
    <source>
        <dbReference type="ARBA" id="ARBA00022722"/>
    </source>
</evidence>
<name>A0A9D9DKP1_9BACT</name>
<dbReference type="GO" id="GO:0032299">
    <property type="term" value="C:ribonuclease H2 complex"/>
    <property type="evidence" value="ECO:0007669"/>
    <property type="project" value="TreeGrafter"/>
</dbReference>
<keyword evidence="10 14" id="KW-0479">Metal-binding</keyword>
<feature type="binding site" evidence="14 15">
    <location>
        <position position="17"/>
    </location>
    <ligand>
        <name>a divalent metal cation</name>
        <dbReference type="ChEBI" id="CHEBI:60240"/>
    </ligand>
</feature>
<keyword evidence="11 14" id="KW-0255">Endonuclease</keyword>
<accession>A0A9D9DKP1</accession>
<comment type="cofactor">
    <cofactor evidence="14 15">
        <name>Mn(2+)</name>
        <dbReference type="ChEBI" id="CHEBI:29035"/>
    </cofactor>
    <cofactor evidence="14 15">
        <name>Mg(2+)</name>
        <dbReference type="ChEBI" id="CHEBI:18420"/>
    </cofactor>
    <text evidence="14 15">Manganese or magnesium. Binds 1 divalent metal ion per monomer in the absence of substrate. May bind a second metal ion after substrate binding.</text>
</comment>
<comment type="cofactor">
    <cofactor evidence="2">
        <name>Mg(2+)</name>
        <dbReference type="ChEBI" id="CHEBI:18420"/>
    </cofactor>
</comment>
<dbReference type="HAMAP" id="MF_00052_B">
    <property type="entry name" value="RNase_HII_B"/>
    <property type="match status" value="1"/>
</dbReference>
<dbReference type="NCBIfam" id="NF000595">
    <property type="entry name" value="PRK00015.1-3"/>
    <property type="match status" value="1"/>
</dbReference>
<evidence type="ECO:0000256" key="6">
    <source>
        <dbReference type="ARBA" id="ARBA00012180"/>
    </source>
</evidence>
<feature type="binding site" evidence="14 15">
    <location>
        <position position="108"/>
    </location>
    <ligand>
        <name>a divalent metal cation</name>
        <dbReference type="ChEBI" id="CHEBI:60240"/>
    </ligand>
</feature>
<dbReference type="GO" id="GO:0003723">
    <property type="term" value="F:RNA binding"/>
    <property type="evidence" value="ECO:0007669"/>
    <property type="project" value="UniProtKB-UniRule"/>
</dbReference>
<reference evidence="18" key="1">
    <citation type="submission" date="2020-10" db="EMBL/GenBank/DDBJ databases">
        <authorList>
            <person name="Gilroy R."/>
        </authorList>
    </citation>
    <scope>NUCLEOTIDE SEQUENCE</scope>
    <source>
        <strain evidence="18">15467</strain>
    </source>
</reference>
<dbReference type="Pfam" id="PF01351">
    <property type="entry name" value="RNase_HII"/>
    <property type="match status" value="1"/>
</dbReference>
<evidence type="ECO:0000256" key="11">
    <source>
        <dbReference type="ARBA" id="ARBA00022759"/>
    </source>
</evidence>
<evidence type="ECO:0000313" key="18">
    <source>
        <dbReference type="EMBL" id="MBO8429384.1"/>
    </source>
</evidence>
<comment type="caution">
    <text evidence="18">The sequence shown here is derived from an EMBL/GenBank/DDBJ whole genome shotgun (WGS) entry which is preliminary data.</text>
</comment>
<dbReference type="EC" id="3.1.26.4" evidence="6 14"/>
<dbReference type="GO" id="GO:0004523">
    <property type="term" value="F:RNA-DNA hybrid ribonuclease activity"/>
    <property type="evidence" value="ECO:0007669"/>
    <property type="project" value="UniProtKB-UniRule"/>
</dbReference>
<evidence type="ECO:0000256" key="16">
    <source>
        <dbReference type="RuleBase" id="RU003515"/>
    </source>
</evidence>
<evidence type="ECO:0000313" key="19">
    <source>
        <dbReference type="Proteomes" id="UP000823635"/>
    </source>
</evidence>
<dbReference type="SUPFAM" id="SSF53098">
    <property type="entry name" value="Ribonuclease H-like"/>
    <property type="match status" value="1"/>
</dbReference>
<dbReference type="PANTHER" id="PTHR10954:SF18">
    <property type="entry name" value="RIBONUCLEASE HII"/>
    <property type="match status" value="1"/>
</dbReference>
<dbReference type="Proteomes" id="UP000823635">
    <property type="component" value="Unassembled WGS sequence"/>
</dbReference>
<reference evidence="18" key="2">
    <citation type="journal article" date="2021" name="PeerJ">
        <title>Extensive microbial diversity within the chicken gut microbiome revealed by metagenomics and culture.</title>
        <authorList>
            <person name="Gilroy R."/>
            <person name="Ravi A."/>
            <person name="Getino M."/>
            <person name="Pursley I."/>
            <person name="Horton D.L."/>
            <person name="Alikhan N.F."/>
            <person name="Baker D."/>
            <person name="Gharbi K."/>
            <person name="Hall N."/>
            <person name="Watson M."/>
            <person name="Adriaenssens E.M."/>
            <person name="Foster-Nyarko E."/>
            <person name="Jarju S."/>
            <person name="Secka A."/>
            <person name="Antonio M."/>
            <person name="Oren A."/>
            <person name="Chaudhuri R.R."/>
            <person name="La Ragione R."/>
            <person name="Hildebrand F."/>
            <person name="Pallen M.J."/>
        </authorList>
    </citation>
    <scope>NUCLEOTIDE SEQUENCE</scope>
    <source>
        <strain evidence="18">15467</strain>
    </source>
</reference>
<dbReference type="AlphaFoldDB" id="A0A9D9DKP1"/>
<sequence length="198" mass="21970">MLLPCLHEELVEAGCDEAGRGALAGPVFAAAVILPKGFAHPMLDDSKKLTAKQREKLRRIIEQEALAWAVASLSAAEIDRLNILRASITAMHNAISQLSTTPSFLLIDGNRFCKYGNIPHQCIVKGDGKYAPIAAASILAKTHRDEYMKRIAAEYPQYGWDKNMAYPTAAHREAIRKFGTTPYHRMSYTLLRDDPSLF</sequence>
<feature type="binding site" evidence="14 15">
    <location>
        <position position="16"/>
    </location>
    <ligand>
        <name>a divalent metal cation</name>
        <dbReference type="ChEBI" id="CHEBI:60240"/>
    </ligand>
</feature>
<comment type="catalytic activity">
    <reaction evidence="1 14 15 16">
        <text>Endonucleolytic cleavage to 5'-phosphomonoester.</text>
        <dbReference type="EC" id="3.1.26.4"/>
    </reaction>
</comment>
<dbReference type="PROSITE" id="PS51975">
    <property type="entry name" value="RNASE_H_2"/>
    <property type="match status" value="1"/>
</dbReference>
<dbReference type="InterPro" id="IPR001352">
    <property type="entry name" value="RNase_HII/HIII"/>
</dbReference>